<name>A0A517SS49_9BACT</name>
<dbReference type="EMBL" id="CP036272">
    <property type="protein sequence ID" value="QDT58951.1"/>
    <property type="molecule type" value="Genomic_DNA"/>
</dbReference>
<organism evidence="3 4">
    <name type="scientific">Stieleria bergensis</name>
    <dbReference type="NCBI Taxonomy" id="2528025"/>
    <lineage>
        <taxon>Bacteria</taxon>
        <taxon>Pseudomonadati</taxon>
        <taxon>Planctomycetota</taxon>
        <taxon>Planctomycetia</taxon>
        <taxon>Pirellulales</taxon>
        <taxon>Pirellulaceae</taxon>
        <taxon>Stieleria</taxon>
    </lineage>
</organism>
<keyword evidence="4" id="KW-1185">Reference proteome</keyword>
<keyword evidence="2" id="KW-0732">Signal</keyword>
<protein>
    <submittedName>
        <fullName evidence="3">Uncharacterized protein</fullName>
    </submittedName>
</protein>
<feature type="signal peptide" evidence="2">
    <location>
        <begin position="1"/>
        <end position="31"/>
    </location>
</feature>
<dbReference type="AlphaFoldDB" id="A0A517SS49"/>
<dbReference type="Proteomes" id="UP000315003">
    <property type="component" value="Chromosome"/>
</dbReference>
<gene>
    <name evidence="3" type="ORF">SV7mr_14530</name>
</gene>
<evidence type="ECO:0000256" key="1">
    <source>
        <dbReference type="SAM" id="MobiDB-lite"/>
    </source>
</evidence>
<feature type="region of interest" description="Disordered" evidence="1">
    <location>
        <begin position="153"/>
        <end position="185"/>
    </location>
</feature>
<reference evidence="3 4" key="1">
    <citation type="submission" date="2019-02" db="EMBL/GenBank/DDBJ databases">
        <title>Deep-cultivation of Planctomycetes and their phenomic and genomic characterization uncovers novel biology.</title>
        <authorList>
            <person name="Wiegand S."/>
            <person name="Jogler M."/>
            <person name="Boedeker C."/>
            <person name="Pinto D."/>
            <person name="Vollmers J."/>
            <person name="Rivas-Marin E."/>
            <person name="Kohn T."/>
            <person name="Peeters S.H."/>
            <person name="Heuer A."/>
            <person name="Rast P."/>
            <person name="Oberbeckmann S."/>
            <person name="Bunk B."/>
            <person name="Jeske O."/>
            <person name="Meyerdierks A."/>
            <person name="Storesund J.E."/>
            <person name="Kallscheuer N."/>
            <person name="Luecker S."/>
            <person name="Lage O.M."/>
            <person name="Pohl T."/>
            <person name="Merkel B.J."/>
            <person name="Hornburger P."/>
            <person name="Mueller R.-W."/>
            <person name="Bruemmer F."/>
            <person name="Labrenz M."/>
            <person name="Spormann A.M."/>
            <person name="Op den Camp H."/>
            <person name="Overmann J."/>
            <person name="Amann R."/>
            <person name="Jetten M.S.M."/>
            <person name="Mascher T."/>
            <person name="Medema M.H."/>
            <person name="Devos D.P."/>
            <person name="Kaster A.-K."/>
            <person name="Ovreas L."/>
            <person name="Rohde M."/>
            <person name="Galperin M.Y."/>
            <person name="Jogler C."/>
        </authorList>
    </citation>
    <scope>NUCLEOTIDE SEQUENCE [LARGE SCALE GENOMIC DNA]</scope>
    <source>
        <strain evidence="3 4">SV_7m_r</strain>
    </source>
</reference>
<evidence type="ECO:0000313" key="3">
    <source>
        <dbReference type="EMBL" id="QDT58951.1"/>
    </source>
</evidence>
<accession>A0A517SS49</accession>
<evidence type="ECO:0000256" key="2">
    <source>
        <dbReference type="SAM" id="SignalP"/>
    </source>
</evidence>
<dbReference type="OrthoDB" id="263848at2"/>
<feature type="chain" id="PRO_5022032051" evidence="2">
    <location>
        <begin position="32"/>
        <end position="248"/>
    </location>
</feature>
<dbReference type="RefSeq" id="WP_145270483.1">
    <property type="nucleotide sequence ID" value="NZ_CP036272.1"/>
</dbReference>
<sequence length="248" mass="27597" precursor="true">MSVRSKFSRRRVAFWCGLGLFCLSRRTGVQAFDELAANLMPQTTTGDSQTQSVPAKRTSKEVHWHLASNRTWRWYEREERIDGHWVVTGITTPIKIATGESLQGVEGYLDEAMIPDYVLNGDDQRRLGRGIVVAGGVESGPGTVIQQASGEQTDLDPASLGDASQGDAGRPSATRRSRHGRPPSRWLRSLNADELRLWLGRVDIQVAYVDGMTYWTHLTRDHGFDPEKIRGLNEAELAELHGAAHEGY</sequence>
<evidence type="ECO:0000313" key="4">
    <source>
        <dbReference type="Proteomes" id="UP000315003"/>
    </source>
</evidence>
<proteinExistence type="predicted"/>
<feature type="compositionally biased region" description="Basic residues" evidence="1">
    <location>
        <begin position="173"/>
        <end position="182"/>
    </location>
</feature>